<reference evidence="1 2" key="1">
    <citation type="journal article" date="2013" name="Genome Announc.">
        <title>Genome Sequence of Sporolactobacillus laevolacticus DSM442, an Efficient Polymer-Grade D-Lactate Producer from Agricultural Waste Cottonseed as a Nitrogen Source.</title>
        <authorList>
            <person name="Wang H."/>
            <person name="Wang L."/>
            <person name="Ju J."/>
            <person name="Yu B."/>
            <person name="Ma Y."/>
        </authorList>
    </citation>
    <scope>NUCLEOTIDE SEQUENCE [LARGE SCALE GENOMIC DNA]</scope>
    <source>
        <strain evidence="1 2">DSM 442</strain>
    </source>
</reference>
<dbReference type="RefSeq" id="WP_023510600.1">
    <property type="nucleotide sequence ID" value="NZ_AWTC01000011.1"/>
</dbReference>
<keyword evidence="2" id="KW-1185">Reference proteome</keyword>
<dbReference type="AlphaFoldDB" id="V6IW77"/>
<name>V6IW77_9BACL</name>
<proteinExistence type="predicted"/>
<accession>V6IW77</accession>
<evidence type="ECO:0000313" key="2">
    <source>
        <dbReference type="Proteomes" id="UP000018296"/>
    </source>
</evidence>
<sequence>MNQKLWEIVQEFAGGIQINSTELAVAGAGLDSDVYSVLEETIGKEKKGNISAIQWA</sequence>
<gene>
    <name evidence="1" type="ORF">P343_11785</name>
</gene>
<dbReference type="EMBL" id="AWTC01000011">
    <property type="protein sequence ID" value="EST11440.1"/>
    <property type="molecule type" value="Genomic_DNA"/>
</dbReference>
<dbReference type="PATRIC" id="fig|1395513.3.peg.2386"/>
<protein>
    <submittedName>
        <fullName evidence="1">Uncharacterized protein</fullName>
    </submittedName>
</protein>
<comment type="caution">
    <text evidence="1">The sequence shown here is derived from an EMBL/GenBank/DDBJ whole genome shotgun (WGS) entry which is preliminary data.</text>
</comment>
<evidence type="ECO:0000313" key="1">
    <source>
        <dbReference type="EMBL" id="EST11440.1"/>
    </source>
</evidence>
<dbReference type="Proteomes" id="UP000018296">
    <property type="component" value="Unassembled WGS sequence"/>
</dbReference>
<dbReference type="STRING" id="1395513.P343_11785"/>
<organism evidence="1 2">
    <name type="scientific">Sporolactobacillus laevolacticus DSM 442</name>
    <dbReference type="NCBI Taxonomy" id="1395513"/>
    <lineage>
        <taxon>Bacteria</taxon>
        <taxon>Bacillati</taxon>
        <taxon>Bacillota</taxon>
        <taxon>Bacilli</taxon>
        <taxon>Bacillales</taxon>
        <taxon>Sporolactobacillaceae</taxon>
        <taxon>Sporolactobacillus</taxon>
    </lineage>
</organism>